<dbReference type="EMBL" id="OC855808">
    <property type="protein sequence ID" value="CAD7622682.1"/>
    <property type="molecule type" value="Genomic_DNA"/>
</dbReference>
<dbReference type="AlphaFoldDB" id="A0A7R9KGT7"/>
<organism evidence="1">
    <name type="scientific">Medioppia subpectinata</name>
    <dbReference type="NCBI Taxonomy" id="1979941"/>
    <lineage>
        <taxon>Eukaryota</taxon>
        <taxon>Metazoa</taxon>
        <taxon>Ecdysozoa</taxon>
        <taxon>Arthropoda</taxon>
        <taxon>Chelicerata</taxon>
        <taxon>Arachnida</taxon>
        <taxon>Acari</taxon>
        <taxon>Acariformes</taxon>
        <taxon>Sarcoptiformes</taxon>
        <taxon>Oribatida</taxon>
        <taxon>Brachypylina</taxon>
        <taxon>Oppioidea</taxon>
        <taxon>Oppiidae</taxon>
        <taxon>Medioppia</taxon>
    </lineage>
</organism>
<accession>A0A7R9KGT7</accession>
<keyword evidence="2" id="KW-1185">Reference proteome</keyword>
<sequence>MMGSVCVAVLPRLPLLHIISNVCHWGEIEMKESDGLRYLTVHSVDRYISPTRKELNFVIISAILNVETADISIQQRF</sequence>
<evidence type="ECO:0000313" key="2">
    <source>
        <dbReference type="Proteomes" id="UP000759131"/>
    </source>
</evidence>
<dbReference type="Proteomes" id="UP000759131">
    <property type="component" value="Unassembled WGS sequence"/>
</dbReference>
<evidence type="ECO:0000313" key="1">
    <source>
        <dbReference type="EMBL" id="CAD7622682.1"/>
    </source>
</evidence>
<name>A0A7R9KGT7_9ACAR</name>
<protein>
    <submittedName>
        <fullName evidence="1">Uncharacterized protein</fullName>
    </submittedName>
</protein>
<reference evidence="1" key="1">
    <citation type="submission" date="2020-11" db="EMBL/GenBank/DDBJ databases">
        <authorList>
            <person name="Tran Van P."/>
        </authorList>
    </citation>
    <scope>NUCLEOTIDE SEQUENCE</scope>
</reference>
<gene>
    <name evidence="1" type="ORF">OSB1V03_LOCUS3145</name>
</gene>
<dbReference type="EMBL" id="CAJPIZ010001233">
    <property type="protein sequence ID" value="CAG2103112.1"/>
    <property type="molecule type" value="Genomic_DNA"/>
</dbReference>
<proteinExistence type="predicted"/>